<keyword evidence="1 6" id="KW-0732">Signal</keyword>
<dbReference type="InterPro" id="IPR008979">
    <property type="entry name" value="Galactose-bd-like_sf"/>
</dbReference>
<dbReference type="Pfam" id="PF03422">
    <property type="entry name" value="CBM_6"/>
    <property type="match status" value="3"/>
</dbReference>
<keyword evidence="2" id="KW-0378">Hydrolase</keyword>
<gene>
    <name evidence="9" type="ORF">CSO01_18180</name>
</gene>
<feature type="transmembrane region" description="Helical" evidence="5">
    <location>
        <begin position="2203"/>
        <end position="2224"/>
    </location>
</feature>
<dbReference type="PRINTS" id="PR00483">
    <property type="entry name" value="BACPHPHTASE"/>
</dbReference>
<keyword evidence="5" id="KW-0472">Membrane</keyword>
<dbReference type="GO" id="GO:0003993">
    <property type="term" value="F:acid phosphatase activity"/>
    <property type="evidence" value="ECO:0007669"/>
    <property type="project" value="InterPro"/>
</dbReference>
<feature type="domain" description="Fibronectin type-III" evidence="7">
    <location>
        <begin position="1580"/>
        <end position="1672"/>
    </location>
</feature>
<dbReference type="GO" id="GO:0030246">
    <property type="term" value="F:carbohydrate binding"/>
    <property type="evidence" value="ECO:0007669"/>
    <property type="project" value="InterPro"/>
</dbReference>
<keyword evidence="10" id="KW-1185">Reference proteome</keyword>
<sequence>MSAALTLALTAMTALSTASAAVPAQDAPTSLEAGASSTDYTSYVDPFVSTAGDDGNDLPGAQAPNGIAKVNPLTTPNRNHSGYDYTEDQIAGFTQTNLDGVGGSGGGGDILVVPTQVRYSARPSTASYAHAFSHDDEEASPGYYRVALADITGTDGAVSTSGATIDAEVTATTRTAVHRYAFPEGATPSLVVDLANNFTGRTSSSVDVGSLPDGRATLSGTVAGAFNGYPYELSYYAETTRPVTGVQTWSDAGALTDATTQDGSDTGVILAFDPSAADDIGLRVTISPISAEQARTDQGVELEGLGFDEVREQTHQAWQDRLATVDVSASLISDPDGSLIRLFYTHLYRMFALPVNATSTEGTYRGVDGAVHRADDFTYYDGWSSWDDFRKYSVLAYVAPDLYRDLVQSLVVLFADTAQSGKGLGELTQSVPTVRWERSAVILADALSKGYTGFDRLDEAWPALRDYTGYSTGEQLRQGYVSNDPGISVQRAYDDWALSIVADALGHSDDAQTLREQASLPIDNLIKPGAWTASDGTKVGLLTPRSSEGAWGSVDYESFGATSLYQGTLWQYHWYDAYDMAGLTEAMGGLDATRLALEHLFGEDGPDDGSGMLHSNANEIDLQAPYLFNYVGEPAQTQKWVRAIYTGQTWNRYIATGSTNELPSSNGELTPPVKTKVYDLDPSGFLPTMDNDAGTMSTMFVAAALGLFPVTAGSSEYQIGTPFFDSATIRYASGSSFTVTADGVSPDDYYIQSATLDGQTFGNTWLDYADVLAGGSLAFTMGSAPSGWGAHTEPAYSLSTAGDGTDPAPSTVEVTASSTSVEAAADGSVDAGVTLTLQDGARFAGSSGASLVARGAASVTGLPDGVTADVLVLGPQSVSVRLSGRTTTNAKFFLTFTDAAFADGLTAGQVTGPGVSGLSPLALSVASADRVALQTLVDEAVLVQPGSYSPASYQAFLGALQRAQTAVADATATSARLRGAQDALQSAADTLALDEGAYRVLEAESSDEWSGGSLSREAYYSNGNIGGVTDGAWVRYDGLDFAGVAPVRVDVRYASSAASTATPSTVELHAGGTDGPVVATVSLPGTDGWQYYRTASAEVTDPQALQDAKQLTFVFGAPDGRQWVANFDWFQLSSTPATTGDEPVSVAALTATNVSQTGDGDRALKLTGGKFENVTNGAWALWSARDLGAGADSLTVTYDKPSGRAASDSHIELRLGSPDSDTVVDVPLAYTGSGWGTIGTSVVELDPTVFAGVQDVYASFLSSTQSAAQPYVANVTSFELTRSPVQDVTLQAAAWVANSGGGLKKETSTWSDGTTVTDLGGTSNTAWLDYGEIDFGANPHDRVQVHYVNNSSRCGTGSGIQLYLDHFDASSPGTPYATIPLPVTGSSWTAAGTTAVDLPAITGTHRVFLRLVTTPDSTHPYVANLDVLTFLPAADDAGDGPVDLSELQAAVDEVAHLEQDGARYGAVDLAAFVRELTAARAMLTTTPATQDEVDRQARTLRLAAGQLVPRARLLLDHLIATATAVVDERYTSDSWADLQEALARAHQVLALDGATDSQLASAGEALSAALSALVVRDASVPAAPAATSATAEASSVTVEWTSPAADGGSPVTGFVVALGDDHQVRIDDPTQRSVTFALLPVGASYRAVVSAVNAAGTSAPSAPTAAVTTGPAAASVAVAPEATRAGVSGEAVALASASGYASDSWPATPTGESMFVYLLRGERSLGTDVLAENASVGATEAVSAENDTIAVGINHAASAAQVDRAEIDADNSPTLTMADGLGSQLGPLYLDALQSGRLPETSALFGRVTSGLDVVEAAKSTYAYQRPYVRLGFVGEGGKIYESNNGSYAGLTTSGSFPSGHTYGGYTAGTLLATLLPELSSGILARTSEYGDNRIVLGFHYPLDVMGGRMVSQATVAHRWADPEFAPLLESAHAEIENVLLTACREHGYGDTLAECQGDPYDALDETAAVDRYTSRLSYGFSQVGAAGQAITVPDEAAALLSTAFPSLTTAQRVEVLEQTALDSGYPLDLTSEGDASWQRLNLAAAMTADVLLAADGSVTVTNHGDDTRASVTSASAVTVDATPVDGFSPTTRTYVIDWAAGAAAPAVALTAAADGASASATEGSQTVTQPGTHGKAEVSTLTVTSANGRFSSAYTVLVHRTVAAAVPGGDASAGTDGSGAVSAGDSPGQSRTGALAMTGAELGWLLAVTIALLLAGLATVALARRGRRR</sequence>
<dbReference type="SUPFAM" id="SSF49785">
    <property type="entry name" value="Galactose-binding domain-like"/>
    <property type="match status" value="3"/>
</dbReference>
<dbReference type="GO" id="GO:0030288">
    <property type="term" value="C:outer membrane-bounded periplasmic space"/>
    <property type="evidence" value="ECO:0007669"/>
    <property type="project" value="InterPro"/>
</dbReference>
<accession>A0A512PD16</accession>
<dbReference type="InterPro" id="IPR005084">
    <property type="entry name" value="CBM6"/>
</dbReference>
<dbReference type="SMART" id="SM00014">
    <property type="entry name" value="acidPPc"/>
    <property type="match status" value="1"/>
</dbReference>
<comment type="caution">
    <text evidence="9">The sequence shown here is derived from an EMBL/GenBank/DDBJ whole genome shotgun (WGS) entry which is preliminary data.</text>
</comment>
<dbReference type="GO" id="GO:0005829">
    <property type="term" value="C:cytosol"/>
    <property type="evidence" value="ECO:0007669"/>
    <property type="project" value="TreeGrafter"/>
</dbReference>
<dbReference type="Pfam" id="PF17678">
    <property type="entry name" value="Glyco_hydro_92N"/>
    <property type="match status" value="1"/>
</dbReference>
<dbReference type="InterPro" id="IPR006584">
    <property type="entry name" value="Cellulose-bd_IV"/>
</dbReference>
<dbReference type="GO" id="GO:0000224">
    <property type="term" value="F:peptide-N4-(N-acetyl-beta-glucosaminyl)asparagine amidase activity"/>
    <property type="evidence" value="ECO:0007669"/>
    <property type="project" value="TreeGrafter"/>
</dbReference>
<keyword evidence="5" id="KW-0812">Transmembrane</keyword>
<dbReference type="InterPro" id="IPR000326">
    <property type="entry name" value="PAP2/HPO"/>
</dbReference>
<dbReference type="CDD" id="cd03397">
    <property type="entry name" value="PAP2_acid_phosphatase"/>
    <property type="match status" value="1"/>
</dbReference>
<dbReference type="PANTHER" id="PTHR12143">
    <property type="entry name" value="PEPTIDE N-GLYCANASE PNGASE -RELATED"/>
    <property type="match status" value="1"/>
</dbReference>
<evidence type="ECO:0000256" key="6">
    <source>
        <dbReference type="SAM" id="SignalP"/>
    </source>
</evidence>
<dbReference type="PROSITE" id="PS51175">
    <property type="entry name" value="CBM6"/>
    <property type="match status" value="3"/>
</dbReference>
<dbReference type="GO" id="GO:0016798">
    <property type="term" value="F:hydrolase activity, acting on glycosyl bonds"/>
    <property type="evidence" value="ECO:0007669"/>
    <property type="project" value="UniProtKB-KW"/>
</dbReference>
<evidence type="ECO:0000256" key="5">
    <source>
        <dbReference type="SAM" id="Phobius"/>
    </source>
</evidence>
<feature type="region of interest" description="Disordered" evidence="4">
    <location>
        <begin position="52"/>
        <end position="75"/>
    </location>
</feature>
<evidence type="ECO:0000256" key="2">
    <source>
        <dbReference type="ARBA" id="ARBA00023295"/>
    </source>
</evidence>
<dbReference type="Pfam" id="PF01569">
    <property type="entry name" value="PAP2"/>
    <property type="match status" value="1"/>
</dbReference>
<evidence type="ECO:0000313" key="10">
    <source>
        <dbReference type="Proteomes" id="UP000321798"/>
    </source>
</evidence>
<dbReference type="InterPro" id="IPR012939">
    <property type="entry name" value="Glyco_hydro_92"/>
</dbReference>
<dbReference type="InterPro" id="IPR001011">
    <property type="entry name" value="Acid_Pase_classA_bac"/>
</dbReference>
<dbReference type="SUPFAM" id="SSF48208">
    <property type="entry name" value="Six-hairpin glycosidases"/>
    <property type="match status" value="1"/>
</dbReference>
<organism evidence="9 10">
    <name type="scientific">Cellulomonas soli</name>
    <dbReference type="NCBI Taxonomy" id="931535"/>
    <lineage>
        <taxon>Bacteria</taxon>
        <taxon>Bacillati</taxon>
        <taxon>Actinomycetota</taxon>
        <taxon>Actinomycetes</taxon>
        <taxon>Micrococcales</taxon>
        <taxon>Cellulomonadaceae</taxon>
        <taxon>Cellulomonas</taxon>
    </lineage>
</organism>
<dbReference type="Pfam" id="PF07971">
    <property type="entry name" value="Glyco_hydro_92"/>
    <property type="match status" value="2"/>
</dbReference>
<dbReference type="PROSITE" id="PS50853">
    <property type="entry name" value="FN3"/>
    <property type="match status" value="1"/>
</dbReference>
<dbReference type="Proteomes" id="UP000321798">
    <property type="component" value="Unassembled WGS sequence"/>
</dbReference>
<keyword evidence="2" id="KW-0326">Glycosidase</keyword>
<dbReference type="Pfam" id="PF07554">
    <property type="entry name" value="FIVAR"/>
    <property type="match status" value="1"/>
</dbReference>
<evidence type="ECO:0000259" key="7">
    <source>
        <dbReference type="PROSITE" id="PS50853"/>
    </source>
</evidence>
<evidence type="ECO:0008006" key="11">
    <source>
        <dbReference type="Google" id="ProtNLM"/>
    </source>
</evidence>
<evidence type="ECO:0000256" key="4">
    <source>
        <dbReference type="SAM" id="MobiDB-lite"/>
    </source>
</evidence>
<reference evidence="9 10" key="1">
    <citation type="submission" date="2019-07" db="EMBL/GenBank/DDBJ databases">
        <title>Whole genome shotgun sequence of Cellulomonas soli NBRC 109434.</title>
        <authorList>
            <person name="Hosoyama A."/>
            <person name="Uohara A."/>
            <person name="Ohji S."/>
            <person name="Ichikawa N."/>
        </authorList>
    </citation>
    <scope>NUCLEOTIDE SEQUENCE [LARGE SCALE GENOMIC DNA]</scope>
    <source>
        <strain evidence="9 10">NBRC 109434</strain>
    </source>
</reference>
<feature type="domain" description="CBM6" evidence="8">
    <location>
        <begin position="1139"/>
        <end position="1281"/>
    </location>
</feature>
<evidence type="ECO:0000313" key="9">
    <source>
        <dbReference type="EMBL" id="GEP69103.1"/>
    </source>
</evidence>
<name>A0A512PD16_9CELL</name>
<keyword evidence="5" id="KW-1133">Transmembrane helix</keyword>
<dbReference type="SMART" id="SM00060">
    <property type="entry name" value="FN3"/>
    <property type="match status" value="1"/>
</dbReference>
<keyword evidence="3" id="KW-0119">Carbohydrate metabolism</keyword>
<feature type="compositionally biased region" description="Low complexity" evidence="4">
    <location>
        <begin position="2171"/>
        <end position="2189"/>
    </location>
</feature>
<keyword evidence="3" id="KW-0624">Polysaccharide degradation</keyword>
<proteinExistence type="predicted"/>
<dbReference type="Gene3D" id="1.20.1270.90">
    <property type="entry name" value="AF1782-like"/>
    <property type="match status" value="1"/>
</dbReference>
<dbReference type="InterPro" id="IPR041371">
    <property type="entry name" value="GH92_N"/>
</dbReference>
<dbReference type="InterPro" id="IPR013783">
    <property type="entry name" value="Ig-like_fold"/>
</dbReference>
<dbReference type="InterPro" id="IPR036116">
    <property type="entry name" value="FN3_sf"/>
</dbReference>
<dbReference type="InterPro" id="IPR014718">
    <property type="entry name" value="GH-type_carb-bd"/>
</dbReference>
<evidence type="ECO:0000256" key="3">
    <source>
        <dbReference type="ARBA" id="ARBA00023326"/>
    </source>
</evidence>
<dbReference type="InterPro" id="IPR050883">
    <property type="entry name" value="PNGase"/>
</dbReference>
<feature type="region of interest" description="Disordered" evidence="4">
    <location>
        <begin position="2171"/>
        <end position="2192"/>
    </location>
</feature>
<dbReference type="Gene3D" id="1.20.1050.60">
    <property type="entry name" value="alpha-1,2-mannosidase"/>
    <property type="match status" value="1"/>
</dbReference>
<dbReference type="InterPro" id="IPR036938">
    <property type="entry name" value="PAP2/HPO_sf"/>
</dbReference>
<evidence type="ECO:0000256" key="1">
    <source>
        <dbReference type="ARBA" id="ARBA00022729"/>
    </source>
</evidence>
<dbReference type="CDD" id="cd04084">
    <property type="entry name" value="CBM6_xylanase-like"/>
    <property type="match status" value="3"/>
</dbReference>
<dbReference type="Gene3D" id="2.70.98.10">
    <property type="match status" value="1"/>
</dbReference>
<protein>
    <recommendedName>
        <fullName evidence="11">Acid phosphatase</fullName>
    </recommendedName>
</protein>
<dbReference type="InterPro" id="IPR008928">
    <property type="entry name" value="6-hairpin_glycosidase_sf"/>
</dbReference>
<dbReference type="PANTHER" id="PTHR12143:SF39">
    <property type="entry name" value="SECRETED PROTEIN"/>
    <property type="match status" value="1"/>
</dbReference>
<dbReference type="GO" id="GO:0006516">
    <property type="term" value="P:glycoprotein catabolic process"/>
    <property type="evidence" value="ECO:0007669"/>
    <property type="project" value="TreeGrafter"/>
</dbReference>
<dbReference type="Pfam" id="PF00041">
    <property type="entry name" value="fn3"/>
    <property type="match status" value="1"/>
</dbReference>
<dbReference type="CDD" id="cd00063">
    <property type="entry name" value="FN3"/>
    <property type="match status" value="1"/>
</dbReference>
<dbReference type="Gene3D" id="2.60.120.260">
    <property type="entry name" value="Galactose-binding domain-like"/>
    <property type="match status" value="3"/>
</dbReference>
<dbReference type="SMART" id="SM00606">
    <property type="entry name" value="CBD_IV"/>
    <property type="match status" value="3"/>
</dbReference>
<feature type="chain" id="PRO_5021871527" description="Acid phosphatase" evidence="6">
    <location>
        <begin position="21"/>
        <end position="2230"/>
    </location>
</feature>
<dbReference type="Gene3D" id="1.20.144.10">
    <property type="entry name" value="Phosphatidic acid phosphatase type 2/haloperoxidase"/>
    <property type="match status" value="1"/>
</dbReference>
<feature type="domain" description="CBM6" evidence="8">
    <location>
        <begin position="1288"/>
        <end position="1431"/>
    </location>
</feature>
<dbReference type="GO" id="GO:0000272">
    <property type="term" value="P:polysaccharide catabolic process"/>
    <property type="evidence" value="ECO:0007669"/>
    <property type="project" value="UniProtKB-KW"/>
</dbReference>
<feature type="signal peptide" evidence="6">
    <location>
        <begin position="1"/>
        <end position="20"/>
    </location>
</feature>
<dbReference type="InterPro" id="IPR003961">
    <property type="entry name" value="FN3_dom"/>
</dbReference>
<dbReference type="SUPFAM" id="SSF49265">
    <property type="entry name" value="Fibronectin type III"/>
    <property type="match status" value="1"/>
</dbReference>
<dbReference type="Gene3D" id="3.30.2080.10">
    <property type="entry name" value="GH92 mannosidase domain"/>
    <property type="match status" value="1"/>
</dbReference>
<dbReference type="Gene3D" id="1.20.1610.10">
    <property type="entry name" value="alpha-1,2-mannosidases domains"/>
    <property type="match status" value="1"/>
</dbReference>
<evidence type="ECO:0000259" key="8">
    <source>
        <dbReference type="PROSITE" id="PS51175"/>
    </source>
</evidence>
<dbReference type="Gene3D" id="2.60.40.10">
    <property type="entry name" value="Immunoglobulins"/>
    <property type="match status" value="1"/>
</dbReference>
<feature type="domain" description="CBM6" evidence="8">
    <location>
        <begin position="999"/>
        <end position="1133"/>
    </location>
</feature>
<dbReference type="EMBL" id="BKAL01000006">
    <property type="protein sequence ID" value="GEP69103.1"/>
    <property type="molecule type" value="Genomic_DNA"/>
</dbReference>
<dbReference type="SUPFAM" id="SSF48317">
    <property type="entry name" value="Acid phosphatase/Vanadium-dependent haloperoxidase"/>
    <property type="match status" value="1"/>
</dbReference>